<feature type="compositionally biased region" description="Acidic residues" evidence="2">
    <location>
        <begin position="99"/>
        <end position="108"/>
    </location>
</feature>
<evidence type="ECO:0000256" key="2">
    <source>
        <dbReference type="SAM" id="MobiDB-lite"/>
    </source>
</evidence>
<accession>A0A7Z7PPL7</accession>
<dbReference type="RefSeq" id="WP_169697968.1">
    <property type="nucleotide sequence ID" value="NZ_LS974202.1"/>
</dbReference>
<dbReference type="AlphaFoldDB" id="A0A7Z7PPL7"/>
<evidence type="ECO:0000313" key="4">
    <source>
        <dbReference type="Proteomes" id="UP000250796"/>
    </source>
</evidence>
<keyword evidence="1" id="KW-0175">Coiled coil</keyword>
<feature type="compositionally biased region" description="Basic and acidic residues" evidence="2">
    <location>
        <begin position="109"/>
        <end position="118"/>
    </location>
</feature>
<gene>
    <name evidence="3" type="ORF">MESINF_0056</name>
</gene>
<keyword evidence="4" id="KW-1185">Reference proteome</keyword>
<sequence>MEEKTIEGILKLKEEQINSMDFKKLLAYIRSIDEYFRSNTQPDVETALKTYQKAIQLLTAARMRLMTLKKEKEELDRKYSQFLASISEGASVDSNYGETETEVEEEPTDTEKNGRLPF</sequence>
<name>A0A7Z7PPL7_9BACT</name>
<proteinExistence type="predicted"/>
<reference evidence="3 4" key="1">
    <citation type="submission" date="2017-01" db="EMBL/GenBank/DDBJ databases">
        <authorList>
            <person name="Erauso G."/>
        </authorList>
    </citation>
    <scope>NUCLEOTIDE SEQUENCE [LARGE SCALE GENOMIC DNA]</scope>
    <source>
        <strain evidence="3">MESINF1</strain>
    </source>
</reference>
<evidence type="ECO:0000313" key="3">
    <source>
        <dbReference type="EMBL" id="SSC11505.1"/>
    </source>
</evidence>
<protein>
    <submittedName>
        <fullName evidence="3">Uncharacterized protein</fullName>
    </submittedName>
</protein>
<organism evidence="3 4">
    <name type="scientific">Mesotoga infera</name>
    <dbReference type="NCBI Taxonomy" id="1236046"/>
    <lineage>
        <taxon>Bacteria</taxon>
        <taxon>Thermotogati</taxon>
        <taxon>Thermotogota</taxon>
        <taxon>Thermotogae</taxon>
        <taxon>Kosmotogales</taxon>
        <taxon>Kosmotogaceae</taxon>
        <taxon>Mesotoga</taxon>
    </lineage>
</organism>
<feature type="coiled-coil region" evidence="1">
    <location>
        <begin position="58"/>
        <end position="85"/>
    </location>
</feature>
<evidence type="ECO:0000256" key="1">
    <source>
        <dbReference type="SAM" id="Coils"/>
    </source>
</evidence>
<dbReference type="EMBL" id="LS974202">
    <property type="protein sequence ID" value="SSC11505.1"/>
    <property type="molecule type" value="Genomic_DNA"/>
</dbReference>
<feature type="region of interest" description="Disordered" evidence="2">
    <location>
        <begin position="91"/>
        <end position="118"/>
    </location>
</feature>
<dbReference type="Proteomes" id="UP000250796">
    <property type="component" value="Chromosome MESINF"/>
</dbReference>
<dbReference type="KEGG" id="minf:MESINF_0056"/>